<dbReference type="EMBL" id="LAZR01000513">
    <property type="protein sequence ID" value="KKN65976.1"/>
    <property type="molecule type" value="Genomic_DNA"/>
</dbReference>
<gene>
    <name evidence="1" type="ORF">LCGC14_0476790</name>
</gene>
<sequence>MTELKTLKDLKFVNNPNPICKTIKEELKKEAIKWVKEDVNNTSIRESEAYKIIRKWMERLNITEDDLK</sequence>
<organism evidence="1">
    <name type="scientific">marine sediment metagenome</name>
    <dbReference type="NCBI Taxonomy" id="412755"/>
    <lineage>
        <taxon>unclassified sequences</taxon>
        <taxon>metagenomes</taxon>
        <taxon>ecological metagenomes</taxon>
    </lineage>
</organism>
<evidence type="ECO:0000313" key="1">
    <source>
        <dbReference type="EMBL" id="KKN65976.1"/>
    </source>
</evidence>
<reference evidence="1" key="1">
    <citation type="journal article" date="2015" name="Nature">
        <title>Complex archaea that bridge the gap between prokaryotes and eukaryotes.</title>
        <authorList>
            <person name="Spang A."/>
            <person name="Saw J.H."/>
            <person name="Jorgensen S.L."/>
            <person name="Zaremba-Niedzwiedzka K."/>
            <person name="Martijn J."/>
            <person name="Lind A.E."/>
            <person name="van Eijk R."/>
            <person name="Schleper C."/>
            <person name="Guy L."/>
            <person name="Ettema T.J."/>
        </authorList>
    </citation>
    <scope>NUCLEOTIDE SEQUENCE</scope>
</reference>
<dbReference type="AlphaFoldDB" id="A0A0F9UXP4"/>
<proteinExistence type="predicted"/>
<protein>
    <submittedName>
        <fullName evidence="1">Uncharacterized protein</fullName>
    </submittedName>
</protein>
<name>A0A0F9UXP4_9ZZZZ</name>
<accession>A0A0F9UXP4</accession>
<comment type="caution">
    <text evidence="1">The sequence shown here is derived from an EMBL/GenBank/DDBJ whole genome shotgun (WGS) entry which is preliminary data.</text>
</comment>